<proteinExistence type="predicted"/>
<evidence type="ECO:0000313" key="2">
    <source>
        <dbReference type="EMBL" id="AUS04202.1"/>
    </source>
</evidence>
<keyword evidence="3" id="KW-1185">Reference proteome</keyword>
<dbReference type="KEGG" id="taj:C1A40_01335"/>
<dbReference type="RefSeq" id="WP_102994323.1">
    <property type="nucleotide sequence ID" value="NZ_CP025938.1"/>
</dbReference>
<gene>
    <name evidence="2" type="ORF">C1A40_01335</name>
</gene>
<organism evidence="2 3">
    <name type="scientific">Pseudotamlana carrageenivorans</name>
    <dbReference type="NCBI Taxonomy" id="2069432"/>
    <lineage>
        <taxon>Bacteria</taxon>
        <taxon>Pseudomonadati</taxon>
        <taxon>Bacteroidota</taxon>
        <taxon>Flavobacteriia</taxon>
        <taxon>Flavobacteriales</taxon>
        <taxon>Flavobacteriaceae</taxon>
        <taxon>Pseudotamlana</taxon>
    </lineage>
</organism>
<feature type="chain" id="PRO_5014465535" evidence="1">
    <location>
        <begin position="19"/>
        <end position="146"/>
    </location>
</feature>
<protein>
    <submittedName>
        <fullName evidence="2">Sensor of ECF-type sigma factor</fullName>
    </submittedName>
</protein>
<sequence>MKKILLILLFCYSLSVTAQNNKRDHIKALKVAYITEKLDFTPSEAQNFWPVYNAYEEKYSQIKHDELRQIRKEIKSNFDTMTDAQAKTLIDKQNKAEMQLHQLRMDFNKDLAKIIPPKKIILLKVSEEDFRRKMFEEFKKRRGEKR</sequence>
<keyword evidence="1" id="KW-0732">Signal</keyword>
<reference evidence="3" key="1">
    <citation type="submission" date="2018-01" db="EMBL/GenBank/DDBJ databases">
        <title>Complete genome of Tamlana sp. UJ94.</title>
        <authorList>
            <person name="Jung J."/>
            <person name="Chung D."/>
            <person name="Bae S.S."/>
            <person name="Baek K."/>
        </authorList>
    </citation>
    <scope>NUCLEOTIDE SEQUENCE [LARGE SCALE GENOMIC DNA]</scope>
    <source>
        <strain evidence="3">UJ94</strain>
    </source>
</reference>
<evidence type="ECO:0000313" key="3">
    <source>
        <dbReference type="Proteomes" id="UP000236592"/>
    </source>
</evidence>
<dbReference type="EMBL" id="CP025938">
    <property type="protein sequence ID" value="AUS04202.1"/>
    <property type="molecule type" value="Genomic_DNA"/>
</dbReference>
<feature type="signal peptide" evidence="1">
    <location>
        <begin position="1"/>
        <end position="18"/>
    </location>
</feature>
<accession>A0A2I7SE64</accession>
<evidence type="ECO:0000256" key="1">
    <source>
        <dbReference type="SAM" id="SignalP"/>
    </source>
</evidence>
<dbReference type="OrthoDB" id="675330at2"/>
<name>A0A2I7SE64_9FLAO</name>
<dbReference type="AlphaFoldDB" id="A0A2I7SE64"/>
<dbReference type="Proteomes" id="UP000236592">
    <property type="component" value="Chromosome"/>
</dbReference>